<dbReference type="SMART" id="SM00151">
    <property type="entry name" value="SWIB"/>
    <property type="match status" value="1"/>
</dbReference>
<dbReference type="InterPro" id="IPR019835">
    <property type="entry name" value="SWIB_domain"/>
</dbReference>
<evidence type="ECO:0000256" key="1">
    <source>
        <dbReference type="SAM" id="MobiDB-lite"/>
    </source>
</evidence>
<dbReference type="Pfam" id="PF02201">
    <property type="entry name" value="SWIB"/>
    <property type="match status" value="1"/>
</dbReference>
<dbReference type="InterPro" id="IPR003121">
    <property type="entry name" value="SWIB_MDM2_domain"/>
</dbReference>
<feature type="compositionally biased region" description="Low complexity" evidence="1">
    <location>
        <begin position="41"/>
        <end position="51"/>
    </location>
</feature>
<keyword evidence="4" id="KW-1185">Reference proteome</keyword>
<dbReference type="EMBL" id="LR899767">
    <property type="protein sequence ID" value="CAD7242314.1"/>
    <property type="molecule type" value="Genomic_DNA"/>
</dbReference>
<dbReference type="Proteomes" id="UP000677054">
    <property type="component" value="Unassembled WGS sequence"/>
</dbReference>
<dbReference type="OrthoDB" id="10251073at2759"/>
<evidence type="ECO:0000313" key="3">
    <source>
        <dbReference type="EMBL" id="CAD7242314.1"/>
    </source>
</evidence>
<dbReference type="PROSITE" id="PS51925">
    <property type="entry name" value="SWIB_MDM2"/>
    <property type="match status" value="1"/>
</dbReference>
<evidence type="ECO:0000313" key="4">
    <source>
        <dbReference type="Proteomes" id="UP000677054"/>
    </source>
</evidence>
<feature type="domain" description="DM2" evidence="2">
    <location>
        <begin position="59"/>
        <end position="136"/>
    </location>
</feature>
<protein>
    <recommendedName>
        <fullName evidence="2">DM2 domain-containing protein</fullName>
    </recommendedName>
</protein>
<reference evidence="3" key="1">
    <citation type="submission" date="2020-11" db="EMBL/GenBank/DDBJ databases">
        <authorList>
            <person name="Tran Van P."/>
        </authorList>
    </citation>
    <scope>NUCLEOTIDE SEQUENCE</scope>
</reference>
<dbReference type="SUPFAM" id="SSF47592">
    <property type="entry name" value="SWIB/MDM2 domain"/>
    <property type="match status" value="1"/>
</dbReference>
<dbReference type="PANTHER" id="PTHR13844">
    <property type="entry name" value="SWI/SNF-RELATED MATRIX-ASSOCIATED ACTIN-DEPENDENT REGULATOR OF CHROMATIN SUBFAMILY D"/>
    <property type="match status" value="1"/>
</dbReference>
<evidence type="ECO:0000259" key="2">
    <source>
        <dbReference type="PROSITE" id="PS51925"/>
    </source>
</evidence>
<feature type="region of interest" description="Disordered" evidence="1">
    <location>
        <begin position="21"/>
        <end position="60"/>
    </location>
</feature>
<name>A0A7R9A191_9CRUS</name>
<dbReference type="CDD" id="cd10567">
    <property type="entry name" value="SWIB-MDM2_like"/>
    <property type="match status" value="1"/>
</dbReference>
<dbReference type="Gene3D" id="1.10.245.10">
    <property type="entry name" value="SWIB/MDM2 domain"/>
    <property type="match status" value="1"/>
</dbReference>
<proteinExistence type="predicted"/>
<gene>
    <name evidence="3" type="ORF">DSTB1V02_LOCUS2283</name>
</gene>
<accession>A0A7R9A191</accession>
<organism evidence="3">
    <name type="scientific">Darwinula stevensoni</name>
    <dbReference type="NCBI Taxonomy" id="69355"/>
    <lineage>
        <taxon>Eukaryota</taxon>
        <taxon>Metazoa</taxon>
        <taxon>Ecdysozoa</taxon>
        <taxon>Arthropoda</taxon>
        <taxon>Crustacea</taxon>
        <taxon>Oligostraca</taxon>
        <taxon>Ostracoda</taxon>
        <taxon>Podocopa</taxon>
        <taxon>Podocopida</taxon>
        <taxon>Darwinulocopina</taxon>
        <taxon>Darwinuloidea</taxon>
        <taxon>Darwinulidae</taxon>
        <taxon>Darwinula</taxon>
    </lineage>
</organism>
<dbReference type="InterPro" id="IPR036885">
    <property type="entry name" value="SWIB_MDM2_dom_sf"/>
</dbReference>
<dbReference type="EMBL" id="CAJPEV010000250">
    <property type="protein sequence ID" value="CAG0882965.1"/>
    <property type="molecule type" value="Genomic_DNA"/>
</dbReference>
<dbReference type="AlphaFoldDB" id="A0A7R9A191"/>
<sequence>MAESYHDPHYQLAAAAAAAGVGAAPNGTGDDSGEADKQKKAAQAKAAAPKKTTGRRETGFTKTYKLSPELAEIVGAEAMPRHEVVKRMWAIIKERNLYDPKNKQFAICDDQLLKVFGVKRFRTFGMMKFLKHHFLES</sequence>